<name>A0A928KRT0_9FIRM</name>
<accession>A0A928KRT0</accession>
<evidence type="ECO:0000256" key="1">
    <source>
        <dbReference type="SAM" id="Phobius"/>
    </source>
</evidence>
<dbReference type="EMBL" id="SVNY01000003">
    <property type="protein sequence ID" value="MBE6833375.1"/>
    <property type="molecule type" value="Genomic_DNA"/>
</dbReference>
<organism evidence="2 3">
    <name type="scientific">Faecalispora sporosphaeroides</name>
    <dbReference type="NCBI Taxonomy" id="1549"/>
    <lineage>
        <taxon>Bacteria</taxon>
        <taxon>Bacillati</taxon>
        <taxon>Bacillota</taxon>
        <taxon>Clostridia</taxon>
        <taxon>Eubacteriales</taxon>
        <taxon>Oscillospiraceae</taxon>
        <taxon>Faecalispora</taxon>
    </lineage>
</organism>
<dbReference type="RefSeq" id="WP_326840324.1">
    <property type="nucleotide sequence ID" value="NZ_SVNY01000003.1"/>
</dbReference>
<sequence>MARDRYLWNAGEETIHPNGETAHPQTPKGKWENFWYYHKFHLLIGLVAAALIFGFVYELTTKEEPDYQIGVLTETRFSDEAAAVLEQKIARYGEDLNGDGRVIVRVNPYFIVMEEGKEVGDPSLQMASVAKFLSDLEMGDSIIFLTDETSFRAHQKTREMFSNLDGTVPEAGKENEAAMRLPWKEAKPLSSLVTEADLRMLDADGRQKVMRQLGGLGVSLRVFSGTPLEQNPEKESYYNASRALFDRLAYGT</sequence>
<reference evidence="2" key="1">
    <citation type="submission" date="2019-04" db="EMBL/GenBank/DDBJ databases">
        <title>Evolution of Biomass-Degrading Anaerobic Consortia Revealed by Metagenomics.</title>
        <authorList>
            <person name="Peng X."/>
        </authorList>
    </citation>
    <scope>NUCLEOTIDE SEQUENCE</scope>
    <source>
        <strain evidence="2">SIG551</strain>
    </source>
</reference>
<evidence type="ECO:0000313" key="3">
    <source>
        <dbReference type="Proteomes" id="UP000754750"/>
    </source>
</evidence>
<gene>
    <name evidence="2" type="ORF">E7512_07330</name>
</gene>
<dbReference type="Proteomes" id="UP000754750">
    <property type="component" value="Unassembled WGS sequence"/>
</dbReference>
<evidence type="ECO:0000313" key="2">
    <source>
        <dbReference type="EMBL" id="MBE6833375.1"/>
    </source>
</evidence>
<comment type="caution">
    <text evidence="2">The sequence shown here is derived from an EMBL/GenBank/DDBJ whole genome shotgun (WGS) entry which is preliminary data.</text>
</comment>
<dbReference type="AlphaFoldDB" id="A0A928KRT0"/>
<protein>
    <submittedName>
        <fullName evidence="2">Uncharacterized protein</fullName>
    </submittedName>
</protein>
<proteinExistence type="predicted"/>
<keyword evidence="1" id="KW-0812">Transmembrane</keyword>
<keyword evidence="1" id="KW-0472">Membrane</keyword>
<feature type="transmembrane region" description="Helical" evidence="1">
    <location>
        <begin position="40"/>
        <end position="59"/>
    </location>
</feature>
<keyword evidence="1" id="KW-1133">Transmembrane helix</keyword>